<sequence length="122" mass="13860">MNRFRILLIVILGLFLMPTITFACEKIVVNHSCTKETSKPEQDNCCYNMNHPGNKNHDGCGGKCGHSMCDCASLCNGSITFLNELEFKSNLFNFYLEKQEFYCSETFISSGFHSLWLIPKIS</sequence>
<protein>
    <submittedName>
        <fullName evidence="2">Uncharacterized protein</fullName>
    </submittedName>
</protein>
<name>A0ABN7EID9_9FLAO</name>
<feature type="chain" id="PRO_5045278312" evidence="1">
    <location>
        <begin position="24"/>
        <end position="122"/>
    </location>
</feature>
<dbReference type="Proteomes" id="UP000474567">
    <property type="component" value="Unassembled WGS sequence"/>
</dbReference>
<reference evidence="2 3" key="1">
    <citation type="submission" date="2020-02" db="EMBL/GenBank/DDBJ databases">
        <authorList>
            <person name="Criscuolo A."/>
        </authorList>
    </citation>
    <scope>NUCLEOTIDE SEQUENCE [LARGE SCALE GENOMIC DNA]</scope>
    <source>
        <strain evidence="2">CECT7796</strain>
    </source>
</reference>
<keyword evidence="1" id="KW-0732">Signal</keyword>
<evidence type="ECO:0000313" key="2">
    <source>
        <dbReference type="EMBL" id="CAA9197739.1"/>
    </source>
</evidence>
<gene>
    <name evidence="2" type="ORF">FLACOL7796_01822</name>
</gene>
<dbReference type="EMBL" id="CADCST010000077">
    <property type="protein sequence ID" value="CAA9197739.1"/>
    <property type="molecule type" value="Genomic_DNA"/>
</dbReference>
<accession>A0ABN7EID9</accession>
<comment type="caution">
    <text evidence="2">The sequence shown here is derived from an EMBL/GenBank/DDBJ whole genome shotgun (WGS) entry which is preliminary data.</text>
</comment>
<organism evidence="2 3">
    <name type="scientific">Flavobacterium collinsii</name>
    <dbReference type="NCBI Taxonomy" id="1114861"/>
    <lineage>
        <taxon>Bacteria</taxon>
        <taxon>Pseudomonadati</taxon>
        <taxon>Bacteroidota</taxon>
        <taxon>Flavobacteriia</taxon>
        <taxon>Flavobacteriales</taxon>
        <taxon>Flavobacteriaceae</taxon>
        <taxon>Flavobacterium</taxon>
    </lineage>
</organism>
<dbReference type="PROSITE" id="PS51257">
    <property type="entry name" value="PROKAR_LIPOPROTEIN"/>
    <property type="match status" value="1"/>
</dbReference>
<evidence type="ECO:0000313" key="3">
    <source>
        <dbReference type="Proteomes" id="UP000474567"/>
    </source>
</evidence>
<proteinExistence type="predicted"/>
<evidence type="ECO:0000256" key="1">
    <source>
        <dbReference type="SAM" id="SignalP"/>
    </source>
</evidence>
<feature type="signal peptide" evidence="1">
    <location>
        <begin position="1"/>
        <end position="23"/>
    </location>
</feature>
<keyword evidence="3" id="KW-1185">Reference proteome</keyword>